<gene>
    <name evidence="3" type="ORF">ACI2L5_35285</name>
</gene>
<feature type="transmembrane region" description="Helical" evidence="2">
    <location>
        <begin position="21"/>
        <end position="41"/>
    </location>
</feature>
<feature type="compositionally biased region" description="Low complexity" evidence="1">
    <location>
        <begin position="63"/>
        <end position="78"/>
    </location>
</feature>
<keyword evidence="2" id="KW-0472">Membrane</keyword>
<feature type="region of interest" description="Disordered" evidence="1">
    <location>
        <begin position="126"/>
        <end position="173"/>
    </location>
</feature>
<accession>A0ABW8LX56</accession>
<proteinExistence type="predicted"/>
<name>A0ABW8LX56_9ACTN</name>
<sequence length="173" mass="17625">MSRQRDASRIPGGTVRATVLSVLRCAVPLLTVALWLAPSFLHPAMEHTSAAGHASATEHTSAPDHASAAGHASGSAHPAPRPAMATLAPPCPDLVSGRHTVQAPWTDSAGGAGDNCAAGPWGVSQGVVPAPVPPPALAELQPRDRPYDTDATRAPPGPAVRAPGLHQLQVLRT</sequence>
<keyword evidence="2" id="KW-0812">Transmembrane</keyword>
<evidence type="ECO:0008006" key="5">
    <source>
        <dbReference type="Google" id="ProtNLM"/>
    </source>
</evidence>
<feature type="compositionally biased region" description="Basic and acidic residues" evidence="1">
    <location>
        <begin position="141"/>
        <end position="151"/>
    </location>
</feature>
<dbReference type="RefSeq" id="WP_358639467.1">
    <property type="nucleotide sequence ID" value="NZ_JBFACG010000080.1"/>
</dbReference>
<feature type="region of interest" description="Disordered" evidence="1">
    <location>
        <begin position="51"/>
        <end position="98"/>
    </location>
</feature>
<comment type="caution">
    <text evidence="3">The sequence shown here is derived from an EMBL/GenBank/DDBJ whole genome shotgun (WGS) entry which is preliminary data.</text>
</comment>
<evidence type="ECO:0000256" key="2">
    <source>
        <dbReference type="SAM" id="Phobius"/>
    </source>
</evidence>
<evidence type="ECO:0000313" key="3">
    <source>
        <dbReference type="EMBL" id="MFK4270163.1"/>
    </source>
</evidence>
<organism evidence="3 4">
    <name type="scientific">Streptomyces milbemycinicus</name>
    <dbReference type="NCBI Taxonomy" id="476552"/>
    <lineage>
        <taxon>Bacteria</taxon>
        <taxon>Bacillati</taxon>
        <taxon>Actinomycetota</taxon>
        <taxon>Actinomycetes</taxon>
        <taxon>Kitasatosporales</taxon>
        <taxon>Streptomycetaceae</taxon>
        <taxon>Streptomyces</taxon>
    </lineage>
</organism>
<evidence type="ECO:0000313" key="4">
    <source>
        <dbReference type="Proteomes" id="UP001620295"/>
    </source>
</evidence>
<evidence type="ECO:0000256" key="1">
    <source>
        <dbReference type="SAM" id="MobiDB-lite"/>
    </source>
</evidence>
<reference evidence="3 4" key="1">
    <citation type="submission" date="2024-11" db="EMBL/GenBank/DDBJ databases">
        <title>The Natural Products Discovery Center: Release of the First 8490 Sequenced Strains for Exploring Actinobacteria Biosynthetic Diversity.</title>
        <authorList>
            <person name="Kalkreuter E."/>
            <person name="Kautsar S.A."/>
            <person name="Yang D."/>
            <person name="Bader C.D."/>
            <person name="Teijaro C.N."/>
            <person name="Fluegel L."/>
            <person name="Davis C.M."/>
            <person name="Simpson J.R."/>
            <person name="Lauterbach L."/>
            <person name="Steele A.D."/>
            <person name="Gui C."/>
            <person name="Meng S."/>
            <person name="Li G."/>
            <person name="Viehrig K."/>
            <person name="Ye F."/>
            <person name="Su P."/>
            <person name="Kiefer A.F."/>
            <person name="Nichols A."/>
            <person name="Cepeda A.J."/>
            <person name="Yan W."/>
            <person name="Fan B."/>
            <person name="Jiang Y."/>
            <person name="Adhikari A."/>
            <person name="Zheng C.-J."/>
            <person name="Schuster L."/>
            <person name="Cowan T.M."/>
            <person name="Smanski M.J."/>
            <person name="Chevrette M.G."/>
            <person name="De Carvalho L.P.S."/>
            <person name="Shen B."/>
        </authorList>
    </citation>
    <scope>NUCLEOTIDE SEQUENCE [LARGE SCALE GENOMIC DNA]</scope>
    <source>
        <strain evidence="3 4">NPDC020863</strain>
    </source>
</reference>
<keyword evidence="4" id="KW-1185">Reference proteome</keyword>
<protein>
    <recommendedName>
        <fullName evidence="5">Secreted protein</fullName>
    </recommendedName>
</protein>
<dbReference type="EMBL" id="JBJDQH010000013">
    <property type="protein sequence ID" value="MFK4270163.1"/>
    <property type="molecule type" value="Genomic_DNA"/>
</dbReference>
<keyword evidence="2" id="KW-1133">Transmembrane helix</keyword>
<dbReference type="Proteomes" id="UP001620295">
    <property type="component" value="Unassembled WGS sequence"/>
</dbReference>